<evidence type="ECO:0000259" key="6">
    <source>
        <dbReference type="PROSITE" id="PS50893"/>
    </source>
</evidence>
<dbReference type="GO" id="GO:0005524">
    <property type="term" value="F:ATP binding"/>
    <property type="evidence" value="ECO:0007669"/>
    <property type="project" value="UniProtKB-KW"/>
</dbReference>
<dbReference type="GO" id="GO:0016887">
    <property type="term" value="F:ATP hydrolysis activity"/>
    <property type="evidence" value="ECO:0007669"/>
    <property type="project" value="InterPro"/>
</dbReference>
<keyword evidence="4" id="KW-0547">Nucleotide-binding</keyword>
<dbReference type="InterPro" id="IPR027417">
    <property type="entry name" value="P-loop_NTPase"/>
</dbReference>
<gene>
    <name evidence="7" type="ordered locus">Fbal_1484</name>
</gene>
<reference evidence="7 8" key="1">
    <citation type="journal article" date="2010" name="Stand. Genomic Sci.">
        <title>Complete genome sequence of Ferrimonas balearica type strain (PAT).</title>
        <authorList>
            <person name="Nolan M."/>
            <person name="Sikorski J."/>
            <person name="Davenport K."/>
            <person name="Lucas S."/>
            <person name="Glavina Del Rio T."/>
            <person name="Tice H."/>
            <person name="Cheng J."/>
            <person name="Goodwin L."/>
            <person name="Pitluck S."/>
            <person name="Liolios K."/>
            <person name="Ivanova N."/>
            <person name="Mavromatis K."/>
            <person name="Ovchinnikova G."/>
            <person name="Pati A."/>
            <person name="Chen A."/>
            <person name="Palaniappan K."/>
            <person name="Land M."/>
            <person name="Hauser L."/>
            <person name="Chang Y."/>
            <person name="Jeffries C."/>
            <person name="Tapia R."/>
            <person name="Brettin T."/>
            <person name="Detter J."/>
            <person name="Han C."/>
            <person name="Yasawong M."/>
            <person name="Rohde M."/>
            <person name="Tindall B."/>
            <person name="Goker M."/>
            <person name="Woyke T."/>
            <person name="Bristow J."/>
            <person name="Eisen J."/>
            <person name="Markowitz V."/>
            <person name="Hugenholtz P."/>
            <person name="Kyrpides N."/>
            <person name="Klenk H."/>
            <person name="Lapidus A."/>
        </authorList>
    </citation>
    <scope>NUCLEOTIDE SEQUENCE [LARGE SCALE GENOMIC DNA]</scope>
    <source>
        <strain evidence="8">DSM 9799 / CCM 4581 / KCTC 23876 / PAT</strain>
    </source>
</reference>
<evidence type="ECO:0000313" key="8">
    <source>
        <dbReference type="Proteomes" id="UP000006683"/>
    </source>
</evidence>
<dbReference type="Proteomes" id="UP000006683">
    <property type="component" value="Chromosome"/>
</dbReference>
<evidence type="ECO:0000256" key="3">
    <source>
        <dbReference type="ARBA" id="ARBA00022458"/>
    </source>
</evidence>
<dbReference type="PANTHER" id="PTHR42711:SF5">
    <property type="entry name" value="ABC TRANSPORTER ATP-BINDING PROTEIN NATA"/>
    <property type="match status" value="1"/>
</dbReference>
<protein>
    <submittedName>
        <fullName evidence="7">ABC transporter related protein</fullName>
    </submittedName>
</protein>
<comment type="similarity">
    <text evidence="1">Belongs to the ABC transporter superfamily.</text>
</comment>
<name>E1SP63_FERBD</name>
<organism evidence="7 8">
    <name type="scientific">Ferrimonas balearica (strain DSM 9799 / CCM 4581 / KCTC 23876 / PAT)</name>
    <dbReference type="NCBI Taxonomy" id="550540"/>
    <lineage>
        <taxon>Bacteria</taxon>
        <taxon>Pseudomonadati</taxon>
        <taxon>Pseudomonadota</taxon>
        <taxon>Gammaproteobacteria</taxon>
        <taxon>Alteromonadales</taxon>
        <taxon>Ferrimonadaceae</taxon>
        <taxon>Ferrimonas</taxon>
    </lineage>
</organism>
<dbReference type="EMBL" id="CP002209">
    <property type="protein sequence ID" value="ADN75688.1"/>
    <property type="molecule type" value="Genomic_DNA"/>
</dbReference>
<dbReference type="eggNOG" id="COG4555">
    <property type="taxonomic scope" value="Bacteria"/>
</dbReference>
<evidence type="ECO:0000256" key="1">
    <source>
        <dbReference type="ARBA" id="ARBA00005417"/>
    </source>
</evidence>
<dbReference type="AlphaFoldDB" id="E1SP63"/>
<dbReference type="SUPFAM" id="SSF52540">
    <property type="entry name" value="P-loop containing nucleoside triphosphate hydrolases"/>
    <property type="match status" value="1"/>
</dbReference>
<sequence>MIEIRGLSKRFAIHNPKEAAEQEGEPDPRQRGRFFHSVESVHLTCEPGQVVGLVGPNGAGKTTTLRLLSGVLKPDGGSILVEGEDLHRNGDSVRRKIGFISATTGLYERLSVQENLLYFARLYGLDKRDSMARVEELCEQLDLGLFRHRRLMDLSSGMKQRANIARAVIHRPSVIIFDEPTTGLDIMSTETVIDFIKMQRDAGLPVIFSTHHLEEVSLLCDRLSVIVQGHTRFDGPLEAFAGGRDTTAIRHRFMALSQSGQDAALEEGIDDCADMA</sequence>
<accession>E1SP63</accession>
<keyword evidence="3" id="KW-0536">Nodulation</keyword>
<dbReference type="HOGENOM" id="CLU_000604_1_2_6"/>
<dbReference type="InterPro" id="IPR003593">
    <property type="entry name" value="AAA+_ATPase"/>
</dbReference>
<keyword evidence="2" id="KW-0813">Transport</keyword>
<dbReference type="InterPro" id="IPR050763">
    <property type="entry name" value="ABC_transporter_ATP-binding"/>
</dbReference>
<dbReference type="KEGG" id="fbl:Fbal_1484"/>
<dbReference type="PROSITE" id="PS50893">
    <property type="entry name" value="ABC_TRANSPORTER_2"/>
    <property type="match status" value="1"/>
</dbReference>
<dbReference type="GeneID" id="67181702"/>
<evidence type="ECO:0000256" key="5">
    <source>
        <dbReference type="ARBA" id="ARBA00022840"/>
    </source>
</evidence>
<evidence type="ECO:0000313" key="7">
    <source>
        <dbReference type="EMBL" id="ADN75688.1"/>
    </source>
</evidence>
<feature type="domain" description="ABC transporter" evidence="6">
    <location>
        <begin position="2"/>
        <end position="253"/>
    </location>
</feature>
<evidence type="ECO:0000256" key="4">
    <source>
        <dbReference type="ARBA" id="ARBA00022741"/>
    </source>
</evidence>
<dbReference type="RefSeq" id="WP_013344994.1">
    <property type="nucleotide sequence ID" value="NC_014541.1"/>
</dbReference>
<dbReference type="PROSITE" id="PS00211">
    <property type="entry name" value="ABC_TRANSPORTER_1"/>
    <property type="match status" value="1"/>
</dbReference>
<dbReference type="InterPro" id="IPR003439">
    <property type="entry name" value="ABC_transporter-like_ATP-bd"/>
</dbReference>
<keyword evidence="8" id="KW-1185">Reference proteome</keyword>
<dbReference type="STRING" id="550540.Fbal_1484"/>
<dbReference type="PANTHER" id="PTHR42711">
    <property type="entry name" value="ABC TRANSPORTER ATP-BINDING PROTEIN"/>
    <property type="match status" value="1"/>
</dbReference>
<evidence type="ECO:0000256" key="2">
    <source>
        <dbReference type="ARBA" id="ARBA00022448"/>
    </source>
</evidence>
<dbReference type="InterPro" id="IPR017871">
    <property type="entry name" value="ABC_transporter-like_CS"/>
</dbReference>
<proteinExistence type="inferred from homology"/>
<keyword evidence="5" id="KW-0067">ATP-binding</keyword>
<dbReference type="OrthoDB" id="6321334at2"/>
<dbReference type="SMART" id="SM00382">
    <property type="entry name" value="AAA"/>
    <property type="match status" value="1"/>
</dbReference>
<dbReference type="Pfam" id="PF00005">
    <property type="entry name" value="ABC_tran"/>
    <property type="match status" value="1"/>
</dbReference>
<dbReference type="Gene3D" id="3.40.50.300">
    <property type="entry name" value="P-loop containing nucleotide triphosphate hydrolases"/>
    <property type="match status" value="1"/>
</dbReference>